<dbReference type="AlphaFoldDB" id="A0AAV5INQ7"/>
<dbReference type="EMBL" id="BPVZ01000014">
    <property type="protein sequence ID" value="GKU99542.1"/>
    <property type="molecule type" value="Genomic_DNA"/>
</dbReference>
<proteinExistence type="predicted"/>
<organism evidence="1 2">
    <name type="scientific">Rubroshorea leprosula</name>
    <dbReference type="NCBI Taxonomy" id="152421"/>
    <lineage>
        <taxon>Eukaryota</taxon>
        <taxon>Viridiplantae</taxon>
        <taxon>Streptophyta</taxon>
        <taxon>Embryophyta</taxon>
        <taxon>Tracheophyta</taxon>
        <taxon>Spermatophyta</taxon>
        <taxon>Magnoliopsida</taxon>
        <taxon>eudicotyledons</taxon>
        <taxon>Gunneridae</taxon>
        <taxon>Pentapetalae</taxon>
        <taxon>rosids</taxon>
        <taxon>malvids</taxon>
        <taxon>Malvales</taxon>
        <taxon>Dipterocarpaceae</taxon>
        <taxon>Rubroshorea</taxon>
    </lineage>
</organism>
<reference evidence="1 2" key="1">
    <citation type="journal article" date="2021" name="Commun. Biol.">
        <title>The genome of Shorea leprosula (Dipterocarpaceae) highlights the ecological relevance of drought in aseasonal tropical rainforests.</title>
        <authorList>
            <person name="Ng K.K.S."/>
            <person name="Kobayashi M.J."/>
            <person name="Fawcett J.A."/>
            <person name="Hatakeyama M."/>
            <person name="Paape T."/>
            <person name="Ng C.H."/>
            <person name="Ang C.C."/>
            <person name="Tnah L.H."/>
            <person name="Lee C.T."/>
            <person name="Nishiyama T."/>
            <person name="Sese J."/>
            <person name="O'Brien M.J."/>
            <person name="Copetti D."/>
            <person name="Mohd Noor M.I."/>
            <person name="Ong R.C."/>
            <person name="Putra M."/>
            <person name="Sireger I.Z."/>
            <person name="Indrioko S."/>
            <person name="Kosugi Y."/>
            <person name="Izuno A."/>
            <person name="Isagi Y."/>
            <person name="Lee S.L."/>
            <person name="Shimizu K.K."/>
        </authorList>
    </citation>
    <scope>NUCLEOTIDE SEQUENCE [LARGE SCALE GENOMIC DNA]</scope>
    <source>
        <strain evidence="1">214</strain>
    </source>
</reference>
<comment type="caution">
    <text evidence="1">The sequence shown here is derived from an EMBL/GenBank/DDBJ whole genome shotgun (WGS) entry which is preliminary data.</text>
</comment>
<protein>
    <submittedName>
        <fullName evidence="1">Uncharacterized protein</fullName>
    </submittedName>
</protein>
<name>A0AAV5INQ7_9ROSI</name>
<accession>A0AAV5INQ7</accession>
<gene>
    <name evidence="1" type="ORF">SLEP1_g12377</name>
</gene>
<dbReference type="Proteomes" id="UP001054252">
    <property type="component" value="Unassembled WGS sequence"/>
</dbReference>
<sequence>MKIGNPSSRILNLATPNLVLEQKPPVFQRNRGCAAVRIEGGNGVVFSDNKWVKTHKANNWVSDFRFKF</sequence>
<evidence type="ECO:0000313" key="1">
    <source>
        <dbReference type="EMBL" id="GKU99542.1"/>
    </source>
</evidence>
<keyword evidence="2" id="KW-1185">Reference proteome</keyword>
<evidence type="ECO:0000313" key="2">
    <source>
        <dbReference type="Proteomes" id="UP001054252"/>
    </source>
</evidence>